<dbReference type="EMBL" id="JBHTOK010000017">
    <property type="protein sequence ID" value="MFD1440538.1"/>
    <property type="molecule type" value="Genomic_DNA"/>
</dbReference>
<comment type="caution">
    <text evidence="1">The sequence shown here is derived from an EMBL/GenBank/DDBJ whole genome shotgun (WGS) entry which is preliminary data.</text>
</comment>
<protein>
    <submittedName>
        <fullName evidence="1">Uncharacterized protein</fullName>
    </submittedName>
</protein>
<evidence type="ECO:0000313" key="2">
    <source>
        <dbReference type="Proteomes" id="UP001597212"/>
    </source>
</evidence>
<dbReference type="Proteomes" id="UP001597212">
    <property type="component" value="Unassembled WGS sequence"/>
</dbReference>
<accession>A0ABW4CW47</accession>
<dbReference type="RefSeq" id="WP_125757860.1">
    <property type="nucleotide sequence ID" value="NZ_JBHTOK010000017.1"/>
</dbReference>
<gene>
    <name evidence="1" type="ORF">ACFQ5K_03925</name>
</gene>
<sequence>MKTYFFEGLVADGQSAAVLTQDGRYGTIDLVHFTVTAADLDDDNPSEARLERAARLADPPTRNQFYFPFGRELAQSTARIGEKISLIGSPQSMVMLTSANRDRATATMKKMLALMDWWRDPDSSMRPAPGVLHISQGLDTRFTAGQLTFASYQAQWREITAVKGKVPREVGHYLREQKQLWGDFIKQMRADPNNQAYYLIILDPGADMQVLKAIPGNEFLVDDPELYGNPEKRHEQFKRWLTLGQ</sequence>
<reference evidence="2" key="1">
    <citation type="journal article" date="2019" name="Int. J. Syst. Evol. Microbiol.">
        <title>The Global Catalogue of Microorganisms (GCM) 10K type strain sequencing project: providing services to taxonomists for standard genome sequencing and annotation.</title>
        <authorList>
            <consortium name="The Broad Institute Genomics Platform"/>
            <consortium name="The Broad Institute Genome Sequencing Center for Infectious Disease"/>
            <person name="Wu L."/>
            <person name="Ma J."/>
        </authorList>
    </citation>
    <scope>NUCLEOTIDE SEQUENCE [LARGE SCALE GENOMIC DNA]</scope>
    <source>
        <strain evidence="2">CCM 8912</strain>
    </source>
</reference>
<name>A0ABW4CW47_9LACO</name>
<proteinExistence type="predicted"/>
<organism evidence="1 2">
    <name type="scientific">Lacticaseibacillus hegangensis</name>
    <dbReference type="NCBI Taxonomy" id="2486010"/>
    <lineage>
        <taxon>Bacteria</taxon>
        <taxon>Bacillati</taxon>
        <taxon>Bacillota</taxon>
        <taxon>Bacilli</taxon>
        <taxon>Lactobacillales</taxon>
        <taxon>Lactobacillaceae</taxon>
        <taxon>Lacticaseibacillus</taxon>
    </lineage>
</organism>
<evidence type="ECO:0000313" key="1">
    <source>
        <dbReference type="EMBL" id="MFD1440538.1"/>
    </source>
</evidence>
<keyword evidence="2" id="KW-1185">Reference proteome</keyword>